<keyword evidence="1" id="KW-0472">Membrane</keyword>
<protein>
    <submittedName>
        <fullName evidence="2">Uncharacterized protein</fullName>
    </submittedName>
</protein>
<dbReference type="HOGENOM" id="CLU_2120007_0_0_4"/>
<name>Q3SIK3_THIDA</name>
<feature type="transmembrane region" description="Helical" evidence="1">
    <location>
        <begin position="46"/>
        <end position="63"/>
    </location>
</feature>
<organism evidence="2 3">
    <name type="scientific">Thiobacillus denitrificans (strain ATCC 25259 / T1)</name>
    <dbReference type="NCBI Taxonomy" id="292415"/>
    <lineage>
        <taxon>Bacteria</taxon>
        <taxon>Pseudomonadati</taxon>
        <taxon>Pseudomonadota</taxon>
        <taxon>Betaproteobacteria</taxon>
        <taxon>Nitrosomonadales</taxon>
        <taxon>Thiobacillaceae</taxon>
        <taxon>Thiobacillus</taxon>
    </lineage>
</organism>
<dbReference type="KEGG" id="tbd:Tbd_1572"/>
<dbReference type="Proteomes" id="UP000008291">
    <property type="component" value="Chromosome"/>
</dbReference>
<evidence type="ECO:0000256" key="1">
    <source>
        <dbReference type="SAM" id="Phobius"/>
    </source>
</evidence>
<keyword evidence="3" id="KW-1185">Reference proteome</keyword>
<evidence type="ECO:0000313" key="2">
    <source>
        <dbReference type="EMBL" id="AAZ97525.1"/>
    </source>
</evidence>
<reference evidence="2 3" key="1">
    <citation type="journal article" date="2006" name="J. Bacteriol.">
        <title>The genome sequence of the obligately chemolithoautotrophic, facultatively anaerobic bacterium Thiobacillus denitrificans.</title>
        <authorList>
            <person name="Beller H.R."/>
            <person name="Chain P.S."/>
            <person name="Letain T.E."/>
            <person name="Chakicherla A."/>
            <person name="Larimer F.W."/>
            <person name="Richardson P.M."/>
            <person name="Coleman M.A."/>
            <person name="Wood A.P."/>
            <person name="Kelly D.P."/>
        </authorList>
    </citation>
    <scope>NUCLEOTIDE SEQUENCE [LARGE SCALE GENOMIC DNA]</scope>
    <source>
        <strain evidence="2 3">ATCC 25259</strain>
    </source>
</reference>
<dbReference type="EMBL" id="CP000116">
    <property type="protein sequence ID" value="AAZ97525.1"/>
    <property type="molecule type" value="Genomic_DNA"/>
</dbReference>
<dbReference type="AlphaFoldDB" id="Q3SIK3"/>
<sequence length="114" mass="12262">MTAALTAYAKKTVAAAPGIHIRFCTEPSCPFATGFGLACDSGASRVWPAIGCFGIAFAIQVVTHHKRYLRMMTHIQGWSAAFDYGASLKDLTAALEGCNAFKEDVRAYKLLFPA</sequence>
<gene>
    <name evidence="2" type="ordered locus">Tbd_1572</name>
</gene>
<accession>Q3SIK3</accession>
<proteinExistence type="predicted"/>
<evidence type="ECO:0000313" key="3">
    <source>
        <dbReference type="Proteomes" id="UP000008291"/>
    </source>
</evidence>
<keyword evidence="1" id="KW-1133">Transmembrane helix</keyword>
<keyword evidence="1" id="KW-0812">Transmembrane</keyword>